<dbReference type="InterPro" id="IPR057895">
    <property type="entry name" value="Mom"/>
</dbReference>
<sequence>MEAQLSFQIESGGSIPTSPLQLFMKIINHETARNCYRRWHYLGDTDFLATYNFGAYFDEVIQGAISFHPPSAPETVRGLFNTEEQDGYWEIGRLAMSDKCPHNSESRFIAIAIRLLRKRTQVKALITYADTAVGHTGIIYRASGFTYIGLTNPKADFWVNGKIQQRGKTRGINGEWKPRSRKHLYVKLFEGVNGIAEHRSGIGKQDTSPRHRDRREVL</sequence>
<protein>
    <submittedName>
        <fullName evidence="2">Uncharacterized protein</fullName>
    </submittedName>
</protein>
<proteinExistence type="predicted"/>
<evidence type="ECO:0000256" key="1">
    <source>
        <dbReference type="SAM" id="MobiDB-lite"/>
    </source>
</evidence>
<reference evidence="2" key="1">
    <citation type="journal article" date="2015" name="Nature">
        <title>Complex archaea that bridge the gap between prokaryotes and eukaryotes.</title>
        <authorList>
            <person name="Spang A."/>
            <person name="Saw J.H."/>
            <person name="Jorgensen S.L."/>
            <person name="Zaremba-Niedzwiedzka K."/>
            <person name="Martijn J."/>
            <person name="Lind A.E."/>
            <person name="van Eijk R."/>
            <person name="Schleper C."/>
            <person name="Guy L."/>
            <person name="Ettema T.J."/>
        </authorList>
    </citation>
    <scope>NUCLEOTIDE SEQUENCE</scope>
</reference>
<accession>A0A0F9IBU7</accession>
<dbReference type="EMBL" id="LAZR01012791">
    <property type="protein sequence ID" value="KKM25081.1"/>
    <property type="molecule type" value="Genomic_DNA"/>
</dbReference>
<dbReference type="InterPro" id="IPR016181">
    <property type="entry name" value="Acyl_CoA_acyltransferase"/>
</dbReference>
<dbReference type="AlphaFoldDB" id="A0A0F9IBU7"/>
<organism evidence="2">
    <name type="scientific">marine sediment metagenome</name>
    <dbReference type="NCBI Taxonomy" id="412755"/>
    <lineage>
        <taxon>unclassified sequences</taxon>
        <taxon>metagenomes</taxon>
        <taxon>ecological metagenomes</taxon>
    </lineage>
</organism>
<comment type="caution">
    <text evidence="2">The sequence shown here is derived from an EMBL/GenBank/DDBJ whole genome shotgun (WGS) entry which is preliminary data.</text>
</comment>
<feature type="region of interest" description="Disordered" evidence="1">
    <location>
        <begin position="199"/>
        <end position="218"/>
    </location>
</feature>
<gene>
    <name evidence="2" type="ORF">LCGC14_1598530</name>
</gene>
<evidence type="ECO:0000313" key="2">
    <source>
        <dbReference type="EMBL" id="KKM25081.1"/>
    </source>
</evidence>
<dbReference type="Pfam" id="PF25680">
    <property type="entry name" value="Mom"/>
    <property type="match status" value="1"/>
</dbReference>
<name>A0A0F9IBU7_9ZZZZ</name>
<feature type="compositionally biased region" description="Basic and acidic residues" evidence="1">
    <location>
        <begin position="207"/>
        <end position="218"/>
    </location>
</feature>
<dbReference type="SUPFAM" id="SSF55729">
    <property type="entry name" value="Acyl-CoA N-acyltransferases (Nat)"/>
    <property type="match status" value="1"/>
</dbReference>